<name>A0A4U9F414_GIBZA</name>
<feature type="region of interest" description="Disordered" evidence="4">
    <location>
        <begin position="933"/>
        <end position="955"/>
    </location>
</feature>
<reference evidence="6" key="1">
    <citation type="submission" date="2019-04" db="EMBL/GenBank/DDBJ databases">
        <authorList>
            <person name="Melise S."/>
            <person name="Noan J."/>
            <person name="Okalmin O."/>
        </authorList>
    </citation>
    <scope>NUCLEOTIDE SEQUENCE</scope>
    <source>
        <strain evidence="6">FN9</strain>
    </source>
</reference>
<evidence type="ECO:0000256" key="4">
    <source>
        <dbReference type="SAM" id="MobiDB-lite"/>
    </source>
</evidence>
<dbReference type="InterPro" id="IPR020846">
    <property type="entry name" value="MFS_dom"/>
</dbReference>
<sequence length="955" mass="104160">MDTKKTTADDSPTAESTSSVEDASPSPIPNGGLIAWLQVAGSFCLYFCTWGLIASFGSFQTIYELDQLSSHTPFQISIIGSLQTFLMVFSGFIVGPVYDSGYFRHLLAVGSSFIVIGTVLQSLSTKYWQYLLTQGLMIGIGAGCLSILSVAVTSLWFTTRLALVNGLAACGSGLGGVLLPIMVRELNEQTSLPWATRSMALLLLVLLAFSNLVLRPGPKSGGPKQRRQLLDKTAFTDWPYVLFVLGCFSVFLGMYTPFVYVQSYALDNNIASANLAGNLLAILNSSSIFGRILPAFLAQRLGPMNTIIGAAVLLATTSLCLISANTTARLLVAVISQGFFTGSFFALQPTIFVRLTSDARRIGARFGMAFSVMSVALLFGPPVGGALRKSMGYTASWVWAGLTIFVGGMLILCSRLLKDIYSNVMSLNTPAAGQSAPVNNPEAISSGRQDLLYNYSTGNVDVPRGFKYRQYRIFGYTLPWYASPKIQLGMVAFVCFMCPGMFNALNGMGGGGRVDTKLVNDMNTALYSTFAVVGFFGGTFVNKLGVKLTLALGGIGYGIYTISILLYNHFGNDIRGFNIFAGVLLGFCAAMLWTAQGTIMISYPHEHQKGHYFAWFWGIFNLGAVIGSLIPLGSNINSQGNVNVNDGTYIGFIVLMFFGATLALLLCNANDVIRKDGSYVILMKNPTWQSELLGLYETIRFEPFVIFLFPMFFSSNWFYVYQQNVVNGAYFATKAKALNSLLYWLAQIAAAAIWGYLLDLEYLRRSVRAKIALVVLFALTFIVWGGGYVHERTYTRATTEEMGKDGGKEWDDAGYAGPLVLYIFYGFYDAAWQATVYWFMGALSNSGRRCANYIGFYKGIQSAGAAISNNLDARKVSFEAQFISNWILLASSLVIAAPVIFLKIRDHVAMAEDLEGTDETLADVAPTYVLTHPRHNVETHDSKESKQNGPGFTAV</sequence>
<dbReference type="PROSITE" id="PS50850">
    <property type="entry name" value="MFS"/>
    <property type="match status" value="1"/>
</dbReference>
<keyword evidence="5" id="KW-0812">Transmembrane</keyword>
<feature type="transmembrane region" description="Helical" evidence="5">
    <location>
        <begin position="194"/>
        <end position="214"/>
    </location>
</feature>
<dbReference type="PANTHER" id="PTHR11360:SF234">
    <property type="entry name" value="MFS-TYPE TRANSPORTER DBAD-RELATED"/>
    <property type="match status" value="1"/>
</dbReference>
<feature type="transmembrane region" description="Helical" evidence="5">
    <location>
        <begin position="33"/>
        <end position="54"/>
    </location>
</feature>
<feature type="transmembrane region" description="Helical" evidence="5">
    <location>
        <begin position="275"/>
        <end position="293"/>
    </location>
</feature>
<feature type="transmembrane region" description="Helical" evidence="5">
    <location>
        <begin position="305"/>
        <end position="324"/>
    </location>
</feature>
<feature type="compositionally biased region" description="Basic and acidic residues" evidence="4">
    <location>
        <begin position="935"/>
        <end position="946"/>
    </location>
</feature>
<feature type="transmembrane region" description="Helical" evidence="5">
    <location>
        <begin position="704"/>
        <end position="721"/>
    </location>
</feature>
<feature type="transmembrane region" description="Helical" evidence="5">
    <location>
        <begin position="364"/>
        <end position="384"/>
    </location>
</feature>
<feature type="transmembrane region" description="Helical" evidence="5">
    <location>
        <begin position="74"/>
        <end position="94"/>
    </location>
</feature>
<proteinExistence type="inferred from homology"/>
<dbReference type="GO" id="GO:0016020">
    <property type="term" value="C:membrane"/>
    <property type="evidence" value="ECO:0007669"/>
    <property type="project" value="UniProtKB-SubCell"/>
</dbReference>
<dbReference type="Gene3D" id="1.20.1250.20">
    <property type="entry name" value="MFS general substrate transporter like domains"/>
    <property type="match status" value="3"/>
</dbReference>
<feature type="transmembrane region" description="Helical" evidence="5">
    <location>
        <begin position="235"/>
        <end position="255"/>
    </location>
</feature>
<dbReference type="EMBL" id="CAAKMV010000088">
    <property type="protein sequence ID" value="VIO54120.1"/>
    <property type="molecule type" value="Genomic_DNA"/>
</dbReference>
<dbReference type="PANTHER" id="PTHR11360">
    <property type="entry name" value="MONOCARBOXYLATE TRANSPORTER"/>
    <property type="match status" value="1"/>
</dbReference>
<feature type="transmembrane region" description="Helical" evidence="5">
    <location>
        <begin position="819"/>
        <end position="839"/>
    </location>
</feature>
<protein>
    <submittedName>
        <fullName evidence="6">Uncharacterized protein</fullName>
    </submittedName>
</protein>
<feature type="transmembrane region" description="Helical" evidence="5">
    <location>
        <begin position="771"/>
        <end position="789"/>
    </location>
</feature>
<feature type="transmembrane region" description="Helical" evidence="5">
    <location>
        <begin position="648"/>
        <end position="667"/>
    </location>
</feature>
<feature type="transmembrane region" description="Helical" evidence="5">
    <location>
        <begin position="164"/>
        <end position="182"/>
    </location>
</feature>
<keyword evidence="5" id="KW-0472">Membrane</keyword>
<dbReference type="AlphaFoldDB" id="A0A4U9F414"/>
<feature type="transmembrane region" description="Helical" evidence="5">
    <location>
        <begin position="525"/>
        <end position="541"/>
    </location>
</feature>
<comment type="subcellular location">
    <subcellularLocation>
        <location evidence="1">Membrane</location>
        <topology evidence="1">Multi-pass membrane protein</topology>
    </subcellularLocation>
</comment>
<feature type="transmembrane region" description="Helical" evidence="5">
    <location>
        <begin position="883"/>
        <end position="902"/>
    </location>
</feature>
<evidence type="ECO:0000313" key="6">
    <source>
        <dbReference type="EMBL" id="VIO54120.1"/>
    </source>
</evidence>
<feature type="transmembrane region" description="Helical" evidence="5">
    <location>
        <begin position="396"/>
        <end position="417"/>
    </location>
</feature>
<organism evidence="6">
    <name type="scientific">Gibberella zeae</name>
    <name type="common">Wheat head blight fungus</name>
    <name type="synonym">Fusarium graminearum</name>
    <dbReference type="NCBI Taxonomy" id="5518"/>
    <lineage>
        <taxon>Eukaryota</taxon>
        <taxon>Fungi</taxon>
        <taxon>Dikarya</taxon>
        <taxon>Ascomycota</taxon>
        <taxon>Pezizomycotina</taxon>
        <taxon>Sordariomycetes</taxon>
        <taxon>Hypocreomycetidae</taxon>
        <taxon>Hypocreales</taxon>
        <taxon>Nectriaceae</taxon>
        <taxon>Fusarium</taxon>
    </lineage>
</organism>
<dbReference type="SUPFAM" id="SSF103473">
    <property type="entry name" value="MFS general substrate transporter"/>
    <property type="match status" value="2"/>
</dbReference>
<feature type="transmembrane region" description="Helical" evidence="5">
    <location>
        <begin position="330"/>
        <end position="352"/>
    </location>
</feature>
<gene>
    <name evidence="6" type="ORF">FUG_LOCUS114665</name>
</gene>
<feature type="transmembrane region" description="Helical" evidence="5">
    <location>
        <begin position="579"/>
        <end position="601"/>
    </location>
</feature>
<evidence type="ECO:0000256" key="3">
    <source>
        <dbReference type="ARBA" id="ARBA00023180"/>
    </source>
</evidence>
<comment type="similarity">
    <text evidence="2">Belongs to the major facilitator superfamily. Monocarboxylate porter (TC 2.A.1.13) family.</text>
</comment>
<feature type="transmembrane region" description="Helical" evidence="5">
    <location>
        <begin position="486"/>
        <end position="505"/>
    </location>
</feature>
<feature type="transmembrane region" description="Helical" evidence="5">
    <location>
        <begin position="548"/>
        <end position="567"/>
    </location>
</feature>
<feature type="compositionally biased region" description="Polar residues" evidence="4">
    <location>
        <begin position="9"/>
        <end position="21"/>
    </location>
</feature>
<accession>A0A4U9F414</accession>
<feature type="region of interest" description="Disordered" evidence="4">
    <location>
        <begin position="1"/>
        <end position="25"/>
    </location>
</feature>
<evidence type="ECO:0000256" key="5">
    <source>
        <dbReference type="SAM" id="Phobius"/>
    </source>
</evidence>
<feature type="transmembrane region" description="Helical" evidence="5">
    <location>
        <begin position="106"/>
        <end position="124"/>
    </location>
</feature>
<dbReference type="GO" id="GO:0022857">
    <property type="term" value="F:transmembrane transporter activity"/>
    <property type="evidence" value="ECO:0007669"/>
    <property type="project" value="InterPro"/>
</dbReference>
<dbReference type="InterPro" id="IPR036259">
    <property type="entry name" value="MFS_trans_sf"/>
</dbReference>
<dbReference type="InterPro" id="IPR011701">
    <property type="entry name" value="MFS"/>
</dbReference>
<evidence type="ECO:0000256" key="1">
    <source>
        <dbReference type="ARBA" id="ARBA00004141"/>
    </source>
</evidence>
<dbReference type="InterPro" id="IPR050327">
    <property type="entry name" value="Proton-linked_MCT"/>
</dbReference>
<dbReference type="Pfam" id="PF07690">
    <property type="entry name" value="MFS_1"/>
    <property type="match status" value="2"/>
</dbReference>
<feature type="transmembrane region" description="Helical" evidence="5">
    <location>
        <begin position="613"/>
        <end position="636"/>
    </location>
</feature>
<feature type="transmembrane region" description="Helical" evidence="5">
    <location>
        <begin position="741"/>
        <end position="759"/>
    </location>
</feature>
<evidence type="ECO:0000256" key="2">
    <source>
        <dbReference type="ARBA" id="ARBA00006727"/>
    </source>
</evidence>
<feature type="transmembrane region" description="Helical" evidence="5">
    <location>
        <begin position="136"/>
        <end position="157"/>
    </location>
</feature>
<keyword evidence="3" id="KW-0325">Glycoprotein</keyword>
<keyword evidence="5" id="KW-1133">Transmembrane helix</keyword>